<evidence type="ECO:0000259" key="10">
    <source>
        <dbReference type="PROSITE" id="PS50928"/>
    </source>
</evidence>
<evidence type="ECO:0000256" key="3">
    <source>
        <dbReference type="ARBA" id="ARBA00022475"/>
    </source>
</evidence>
<feature type="region of interest" description="Disordered" evidence="9">
    <location>
        <begin position="1"/>
        <end position="21"/>
    </location>
</feature>
<feature type="transmembrane region" description="Helical" evidence="8">
    <location>
        <begin position="299"/>
        <end position="316"/>
    </location>
</feature>
<dbReference type="Gene3D" id="1.10.3720.10">
    <property type="entry name" value="MetI-like"/>
    <property type="match status" value="2"/>
</dbReference>
<feature type="transmembrane region" description="Helical" evidence="8">
    <location>
        <begin position="196"/>
        <end position="219"/>
    </location>
</feature>
<dbReference type="OrthoDB" id="9776648at2"/>
<dbReference type="Proteomes" id="UP000215509">
    <property type="component" value="Unassembled WGS sequence"/>
</dbReference>
<evidence type="ECO:0000256" key="9">
    <source>
        <dbReference type="SAM" id="MobiDB-lite"/>
    </source>
</evidence>
<feature type="transmembrane region" description="Helical" evidence="8">
    <location>
        <begin position="453"/>
        <end position="476"/>
    </location>
</feature>
<evidence type="ECO:0000313" key="12">
    <source>
        <dbReference type="Proteomes" id="UP000215509"/>
    </source>
</evidence>
<keyword evidence="3" id="KW-1003">Cell membrane</keyword>
<evidence type="ECO:0000256" key="4">
    <source>
        <dbReference type="ARBA" id="ARBA00022519"/>
    </source>
</evidence>
<evidence type="ECO:0000256" key="8">
    <source>
        <dbReference type="RuleBase" id="RU363032"/>
    </source>
</evidence>
<evidence type="ECO:0000256" key="2">
    <source>
        <dbReference type="ARBA" id="ARBA00022448"/>
    </source>
</evidence>
<feature type="transmembrane region" description="Helical" evidence="8">
    <location>
        <begin position="145"/>
        <end position="167"/>
    </location>
</feature>
<dbReference type="RefSeq" id="WP_094016422.1">
    <property type="nucleotide sequence ID" value="NZ_NMQW01000025.1"/>
</dbReference>
<keyword evidence="6 8" id="KW-1133">Transmembrane helix</keyword>
<keyword evidence="12" id="KW-1185">Reference proteome</keyword>
<dbReference type="GO" id="GO:0055085">
    <property type="term" value="P:transmembrane transport"/>
    <property type="evidence" value="ECO:0007669"/>
    <property type="project" value="InterPro"/>
</dbReference>
<feature type="domain" description="ABC transmembrane type-1" evidence="10">
    <location>
        <begin position="109"/>
        <end position="317"/>
    </location>
</feature>
<comment type="caution">
    <text evidence="11">The sequence shown here is derived from an EMBL/GenBank/DDBJ whole genome shotgun (WGS) entry which is preliminary data.</text>
</comment>
<name>A0A229UNE9_9BACL</name>
<dbReference type="AlphaFoldDB" id="A0A229UNE9"/>
<feature type="transmembrane region" description="Helical" evidence="8">
    <location>
        <begin position="42"/>
        <end position="62"/>
    </location>
</feature>
<evidence type="ECO:0000313" key="11">
    <source>
        <dbReference type="EMBL" id="OXM84844.1"/>
    </source>
</evidence>
<dbReference type="EMBL" id="NMQW01000025">
    <property type="protein sequence ID" value="OXM84844.1"/>
    <property type="molecule type" value="Genomic_DNA"/>
</dbReference>
<dbReference type="InterPro" id="IPR035906">
    <property type="entry name" value="MetI-like_sf"/>
</dbReference>
<evidence type="ECO:0000256" key="6">
    <source>
        <dbReference type="ARBA" id="ARBA00022989"/>
    </source>
</evidence>
<protein>
    <submittedName>
        <fullName evidence="11">ABC transporter permease</fullName>
    </submittedName>
</protein>
<sequence>MLAAKKTPSASDLKPAVSGGSGNRLRWTRIKNTIKSGLANPVYWIGLLAFLFLAYTIVVPMLEIVKTTLLWKPQDVRLSPDANPGHFTWFHWARVLSSEMSASMFYKPMLNSLSVGVAVSCLSLLLGTGLAWLVTRSDMPLKKTIAFLAVIPYMLPSWIFSLAWLTVFKNQKIGGSDGLLQAVFHINPPDWLSYGFIPVVASLTVHDSVYFYLLVGVALSSMNSQLEESAGILGANRLTILRRVTLPLVLPAILSALILTFTKAMGSFGPPALLGLPVNYYTISTMLYSSMRNRMITESYVLSLILIGISVVTIYFNQKMIGRRKSFVTIGGKDGRRSLTSLGKWRLPAAGFTMLFMAAIAIFPLLLLVWQTFMLKDGDYSFSNLTLHYWNGESNPKIASGEVGVLKNQGIWLALKNSVVIALIASTLAAVFGLLLGYLIYRGKQKQRLLSSWIEHISFFPYLIPGISLSAIYISMFAKPTWFLPALYGTLGLIILITLVKELPFTTRAGTGAMMQIGGELEEAAQIQGAGWLRRFTRILLPLSRKSLISSFLLVFVGAMKEMDLIILLITPKTGTLTTLTFWYAEKGYFQFTDALILIIIVIIMIMYYLATKLGKADLTKGIGG</sequence>
<dbReference type="PANTHER" id="PTHR43357">
    <property type="entry name" value="INNER MEMBRANE ABC TRANSPORTER PERMEASE PROTEIN YDCV"/>
    <property type="match status" value="1"/>
</dbReference>
<organism evidence="11 12">
    <name type="scientific">Paenibacillus rigui</name>
    <dbReference type="NCBI Taxonomy" id="554312"/>
    <lineage>
        <taxon>Bacteria</taxon>
        <taxon>Bacillati</taxon>
        <taxon>Bacillota</taxon>
        <taxon>Bacilli</taxon>
        <taxon>Bacillales</taxon>
        <taxon>Paenibacillaceae</taxon>
        <taxon>Paenibacillus</taxon>
    </lineage>
</organism>
<dbReference type="CDD" id="cd06261">
    <property type="entry name" value="TM_PBP2"/>
    <property type="match status" value="2"/>
</dbReference>
<accession>A0A229UNE9</accession>
<feature type="transmembrane region" description="Helical" evidence="8">
    <location>
        <begin position="347"/>
        <end position="370"/>
    </location>
</feature>
<evidence type="ECO:0000256" key="1">
    <source>
        <dbReference type="ARBA" id="ARBA00004429"/>
    </source>
</evidence>
<dbReference type="GO" id="GO:0005886">
    <property type="term" value="C:plasma membrane"/>
    <property type="evidence" value="ECO:0007669"/>
    <property type="project" value="UniProtKB-SubCell"/>
</dbReference>
<reference evidence="11 12" key="1">
    <citation type="submission" date="2017-07" db="EMBL/GenBank/DDBJ databases">
        <title>Genome sequencing and assembly of Paenibacillus rigui.</title>
        <authorList>
            <person name="Mayilraj S."/>
        </authorList>
    </citation>
    <scope>NUCLEOTIDE SEQUENCE [LARGE SCALE GENOMIC DNA]</scope>
    <source>
        <strain evidence="11 12">JCM 16352</strain>
    </source>
</reference>
<feature type="transmembrane region" description="Helical" evidence="8">
    <location>
        <begin position="419"/>
        <end position="441"/>
    </location>
</feature>
<gene>
    <name evidence="11" type="ORF">CF651_18225</name>
</gene>
<dbReference type="InterPro" id="IPR000515">
    <property type="entry name" value="MetI-like"/>
</dbReference>
<comment type="similarity">
    <text evidence="8">Belongs to the binding-protein-dependent transport system permease family.</text>
</comment>
<keyword evidence="7 8" id="KW-0472">Membrane</keyword>
<evidence type="ECO:0000256" key="7">
    <source>
        <dbReference type="ARBA" id="ARBA00023136"/>
    </source>
</evidence>
<feature type="transmembrane region" description="Helical" evidence="8">
    <location>
        <begin position="113"/>
        <end position="133"/>
    </location>
</feature>
<dbReference type="SUPFAM" id="SSF161098">
    <property type="entry name" value="MetI-like"/>
    <property type="match status" value="2"/>
</dbReference>
<dbReference type="PANTHER" id="PTHR43357:SF3">
    <property type="entry name" value="FE(3+)-TRANSPORT SYSTEM PERMEASE PROTEIN FBPB 2"/>
    <property type="match status" value="1"/>
</dbReference>
<keyword evidence="2 8" id="KW-0813">Transport</keyword>
<feature type="transmembrane region" description="Helical" evidence="8">
    <location>
        <begin position="240"/>
        <end position="261"/>
    </location>
</feature>
<feature type="transmembrane region" description="Helical" evidence="8">
    <location>
        <begin position="590"/>
        <end position="611"/>
    </location>
</feature>
<proteinExistence type="inferred from homology"/>
<feature type="domain" description="ABC transmembrane type-1" evidence="10">
    <location>
        <begin position="415"/>
        <end position="611"/>
    </location>
</feature>
<keyword evidence="4" id="KW-0997">Cell inner membrane</keyword>
<comment type="subcellular location">
    <subcellularLocation>
        <location evidence="1">Cell inner membrane</location>
        <topology evidence="1">Multi-pass membrane protein</topology>
    </subcellularLocation>
    <subcellularLocation>
        <location evidence="8">Cell membrane</location>
        <topology evidence="8">Multi-pass membrane protein</topology>
    </subcellularLocation>
</comment>
<dbReference type="PROSITE" id="PS50928">
    <property type="entry name" value="ABC_TM1"/>
    <property type="match status" value="2"/>
</dbReference>
<feature type="transmembrane region" description="Helical" evidence="8">
    <location>
        <begin position="482"/>
        <end position="500"/>
    </location>
</feature>
<keyword evidence="5 8" id="KW-0812">Transmembrane</keyword>
<feature type="transmembrane region" description="Helical" evidence="8">
    <location>
        <begin position="548"/>
        <end position="570"/>
    </location>
</feature>
<evidence type="ECO:0000256" key="5">
    <source>
        <dbReference type="ARBA" id="ARBA00022692"/>
    </source>
</evidence>
<dbReference type="Pfam" id="PF00528">
    <property type="entry name" value="BPD_transp_1"/>
    <property type="match status" value="2"/>
</dbReference>